<gene>
    <name evidence="5" type="ORF">GCM10007977_103520</name>
</gene>
<dbReference type="AlphaFoldDB" id="A0A917UDD4"/>
<evidence type="ECO:0000256" key="3">
    <source>
        <dbReference type="ARBA" id="ARBA00023163"/>
    </source>
</evidence>
<reference evidence="5" key="1">
    <citation type="journal article" date="2014" name="Int. J. Syst. Evol. Microbiol.">
        <title>Complete genome sequence of Corynebacterium casei LMG S-19264T (=DSM 44701T), isolated from a smear-ripened cheese.</title>
        <authorList>
            <consortium name="US DOE Joint Genome Institute (JGI-PGF)"/>
            <person name="Walter F."/>
            <person name="Albersmeier A."/>
            <person name="Kalinowski J."/>
            <person name="Ruckert C."/>
        </authorList>
    </citation>
    <scope>NUCLEOTIDE SEQUENCE</scope>
    <source>
        <strain evidence="5">JCM 19831</strain>
    </source>
</reference>
<evidence type="ECO:0000313" key="6">
    <source>
        <dbReference type="Proteomes" id="UP000642070"/>
    </source>
</evidence>
<dbReference type="EMBL" id="BMPI01000099">
    <property type="protein sequence ID" value="GGM85104.1"/>
    <property type="molecule type" value="Genomic_DNA"/>
</dbReference>
<evidence type="ECO:0000313" key="5">
    <source>
        <dbReference type="EMBL" id="GGM85104.1"/>
    </source>
</evidence>
<dbReference type="InterPro" id="IPR000524">
    <property type="entry name" value="Tscrpt_reg_HTH_GntR"/>
</dbReference>
<dbReference type="Pfam" id="PF00392">
    <property type="entry name" value="GntR"/>
    <property type="match status" value="1"/>
</dbReference>
<dbReference type="PROSITE" id="PS50949">
    <property type="entry name" value="HTH_GNTR"/>
    <property type="match status" value="1"/>
</dbReference>
<dbReference type="InterPro" id="IPR036388">
    <property type="entry name" value="WH-like_DNA-bd_sf"/>
</dbReference>
<sequence>MTGVAIGASARQGQWRHTRVPLGAQIAEQIRDLIKTEGLADGDPLPSESELAGRYGVSQRVVRDALRTLTNQGIVETHQGKRATVSGLRPVAVEDYFRLAVDANEEAIDDLLELRLAMETKAAGLAAVRATAEEITELRKIMTELAAAEDDLTRRVELDMAFHDAIARASRNRFFKAILDALAEALTAERHRGGQLTEAAGLTHAETNTQHQALLLALEARDPQLAEQCMRAILERARQRFRDLDSGSTAS</sequence>
<organism evidence="5 6">
    <name type="scientific">Dactylosporangium sucinum</name>
    <dbReference type="NCBI Taxonomy" id="1424081"/>
    <lineage>
        <taxon>Bacteria</taxon>
        <taxon>Bacillati</taxon>
        <taxon>Actinomycetota</taxon>
        <taxon>Actinomycetes</taxon>
        <taxon>Micromonosporales</taxon>
        <taxon>Micromonosporaceae</taxon>
        <taxon>Dactylosporangium</taxon>
    </lineage>
</organism>
<dbReference type="PRINTS" id="PR00035">
    <property type="entry name" value="HTHGNTR"/>
</dbReference>
<dbReference type="CDD" id="cd07377">
    <property type="entry name" value="WHTH_GntR"/>
    <property type="match status" value="1"/>
</dbReference>
<dbReference type="SUPFAM" id="SSF46785">
    <property type="entry name" value="Winged helix' DNA-binding domain"/>
    <property type="match status" value="1"/>
</dbReference>
<reference evidence="5" key="2">
    <citation type="submission" date="2020-09" db="EMBL/GenBank/DDBJ databases">
        <authorList>
            <person name="Sun Q."/>
            <person name="Ohkuma M."/>
        </authorList>
    </citation>
    <scope>NUCLEOTIDE SEQUENCE</scope>
    <source>
        <strain evidence="5">JCM 19831</strain>
    </source>
</reference>
<dbReference type="RefSeq" id="WP_190257486.1">
    <property type="nucleotide sequence ID" value="NZ_BMPI01000099.1"/>
</dbReference>
<protein>
    <submittedName>
        <fullName evidence="5">GntR family transcriptional regulator</fullName>
    </submittedName>
</protein>
<evidence type="ECO:0000256" key="1">
    <source>
        <dbReference type="ARBA" id="ARBA00023015"/>
    </source>
</evidence>
<accession>A0A917UDD4</accession>
<keyword evidence="6" id="KW-1185">Reference proteome</keyword>
<dbReference type="GO" id="GO:0003677">
    <property type="term" value="F:DNA binding"/>
    <property type="evidence" value="ECO:0007669"/>
    <property type="project" value="UniProtKB-KW"/>
</dbReference>
<dbReference type="InterPro" id="IPR036390">
    <property type="entry name" value="WH_DNA-bd_sf"/>
</dbReference>
<proteinExistence type="predicted"/>
<evidence type="ECO:0000259" key="4">
    <source>
        <dbReference type="PROSITE" id="PS50949"/>
    </source>
</evidence>
<dbReference type="SMART" id="SM00895">
    <property type="entry name" value="FCD"/>
    <property type="match status" value="1"/>
</dbReference>
<feature type="domain" description="HTH gntR-type" evidence="4">
    <location>
        <begin position="20"/>
        <end position="88"/>
    </location>
</feature>
<dbReference type="PANTHER" id="PTHR43537">
    <property type="entry name" value="TRANSCRIPTIONAL REGULATOR, GNTR FAMILY"/>
    <property type="match status" value="1"/>
</dbReference>
<keyword evidence="2" id="KW-0238">DNA-binding</keyword>
<dbReference type="Proteomes" id="UP000642070">
    <property type="component" value="Unassembled WGS sequence"/>
</dbReference>
<dbReference type="PANTHER" id="PTHR43537:SF44">
    <property type="entry name" value="GNTR FAMILY REGULATORY PROTEIN"/>
    <property type="match status" value="1"/>
</dbReference>
<dbReference type="Pfam" id="PF07729">
    <property type="entry name" value="FCD"/>
    <property type="match status" value="1"/>
</dbReference>
<dbReference type="InterPro" id="IPR011711">
    <property type="entry name" value="GntR_C"/>
</dbReference>
<keyword evidence="3" id="KW-0804">Transcription</keyword>
<dbReference type="SMART" id="SM00345">
    <property type="entry name" value="HTH_GNTR"/>
    <property type="match status" value="1"/>
</dbReference>
<dbReference type="SUPFAM" id="SSF48008">
    <property type="entry name" value="GntR ligand-binding domain-like"/>
    <property type="match status" value="1"/>
</dbReference>
<dbReference type="Gene3D" id="1.10.10.10">
    <property type="entry name" value="Winged helix-like DNA-binding domain superfamily/Winged helix DNA-binding domain"/>
    <property type="match status" value="1"/>
</dbReference>
<dbReference type="GO" id="GO:0003700">
    <property type="term" value="F:DNA-binding transcription factor activity"/>
    <property type="evidence" value="ECO:0007669"/>
    <property type="project" value="InterPro"/>
</dbReference>
<name>A0A917UDD4_9ACTN</name>
<dbReference type="Gene3D" id="1.20.120.530">
    <property type="entry name" value="GntR ligand-binding domain-like"/>
    <property type="match status" value="1"/>
</dbReference>
<evidence type="ECO:0000256" key="2">
    <source>
        <dbReference type="ARBA" id="ARBA00023125"/>
    </source>
</evidence>
<comment type="caution">
    <text evidence="5">The sequence shown here is derived from an EMBL/GenBank/DDBJ whole genome shotgun (WGS) entry which is preliminary data.</text>
</comment>
<keyword evidence="1" id="KW-0805">Transcription regulation</keyword>
<dbReference type="InterPro" id="IPR008920">
    <property type="entry name" value="TF_FadR/GntR_C"/>
</dbReference>